<organism evidence="4 5">
    <name type="scientific">Dufourea novaeangliae</name>
    <name type="common">Sweat bee</name>
    <dbReference type="NCBI Taxonomy" id="178035"/>
    <lineage>
        <taxon>Eukaryota</taxon>
        <taxon>Metazoa</taxon>
        <taxon>Ecdysozoa</taxon>
        <taxon>Arthropoda</taxon>
        <taxon>Hexapoda</taxon>
        <taxon>Insecta</taxon>
        <taxon>Pterygota</taxon>
        <taxon>Neoptera</taxon>
        <taxon>Endopterygota</taxon>
        <taxon>Hymenoptera</taxon>
        <taxon>Apocrita</taxon>
        <taxon>Aculeata</taxon>
        <taxon>Apoidea</taxon>
        <taxon>Anthophila</taxon>
        <taxon>Halictidae</taxon>
        <taxon>Rophitinae</taxon>
        <taxon>Dufourea</taxon>
    </lineage>
</organism>
<dbReference type="SMART" id="SM00386">
    <property type="entry name" value="HAT"/>
    <property type="match status" value="4"/>
</dbReference>
<evidence type="ECO:0000256" key="3">
    <source>
        <dbReference type="PROSITE-ProRule" id="PRU00339"/>
    </source>
</evidence>
<dbReference type="SMART" id="SM00028">
    <property type="entry name" value="TPR"/>
    <property type="match status" value="10"/>
</dbReference>
<evidence type="ECO:0000313" key="4">
    <source>
        <dbReference type="EMBL" id="KZC12335.1"/>
    </source>
</evidence>
<name>A0A154PKG3_DUFNO</name>
<feature type="repeat" description="TPR" evidence="3">
    <location>
        <begin position="545"/>
        <end position="578"/>
    </location>
</feature>
<proteinExistence type="predicted"/>
<dbReference type="STRING" id="178035.A0A154PKG3"/>
<dbReference type="OrthoDB" id="421075at2759"/>
<dbReference type="GO" id="GO:0006401">
    <property type="term" value="P:RNA catabolic process"/>
    <property type="evidence" value="ECO:0007669"/>
    <property type="project" value="InterPro"/>
</dbReference>
<dbReference type="GO" id="GO:0055087">
    <property type="term" value="C:Ski complex"/>
    <property type="evidence" value="ECO:0007669"/>
    <property type="project" value="InterPro"/>
</dbReference>
<dbReference type="SUPFAM" id="SSF48452">
    <property type="entry name" value="TPR-like"/>
    <property type="match status" value="4"/>
</dbReference>
<dbReference type="InterPro" id="IPR011990">
    <property type="entry name" value="TPR-like_helical_dom_sf"/>
</dbReference>
<dbReference type="Proteomes" id="UP000076502">
    <property type="component" value="Unassembled WGS sequence"/>
</dbReference>
<feature type="repeat" description="TPR" evidence="3">
    <location>
        <begin position="579"/>
        <end position="612"/>
    </location>
</feature>
<protein>
    <submittedName>
        <fullName evidence="4">Tetratricopeptide repeat protein 37</fullName>
    </submittedName>
</protein>
<dbReference type="GO" id="GO:0006396">
    <property type="term" value="P:RNA processing"/>
    <property type="evidence" value="ECO:0007669"/>
    <property type="project" value="InterPro"/>
</dbReference>
<gene>
    <name evidence="4" type="ORF">WN55_04186</name>
</gene>
<dbReference type="Pfam" id="PF13181">
    <property type="entry name" value="TPR_8"/>
    <property type="match status" value="1"/>
</dbReference>
<dbReference type="PANTHER" id="PTHR15704:SF7">
    <property type="entry name" value="SUPERKILLER COMPLEX PROTEIN 3"/>
    <property type="match status" value="1"/>
</dbReference>
<feature type="repeat" description="TPR" evidence="3">
    <location>
        <begin position="839"/>
        <end position="872"/>
    </location>
</feature>
<evidence type="ECO:0000256" key="1">
    <source>
        <dbReference type="ARBA" id="ARBA00022737"/>
    </source>
</evidence>
<sequence>MSNDTKETLKVARQFFKQNEYQEVLKKCKKILKDDKNNYNALILLAAAMKELEEYKSQAPLVLEKATKIEPNNLLAWQGLVAYYEKNLDNDECRNKLISFYCKLLQIDSNFKFSHTLNRILEVSLQLDDTAVLGHSIETLCELRNKLDSDQMKLFNVTLVQLLMNNSNSSNEYGDLLENVLKSVVNDAEAINRQDYYRKYLDVLYNKGKLDALMKEAISMYQQFSEDTLPLVYICRVYYEQNILDNNRYADIDVKQFYESLKKLNNESDEAAIAHAVYLEKTDSLIAARQILKNILTLKPHMLYCWIILGEINVRLYCWEDAENAMRQALKLIKHEINDELLYKMEVIMMDSMSRSNNKQKWETALQMCEKYLQKHSSKQVELICARVHVLLNHADVSITLNNLESQSEIKIQATILKALYLKQQKLLDQAVDILDSALEVSEAWFILGTIYWELEQYNDSLMAFLNGVTVDQYNWECLVYLGRYYHEYGNDLERSRRCYLTALQINPSSEQAGIGLSTVYRLLKNHDANTQLLERLTMSDGGPKWAWLQLGRQYLDQGDALQAIKAFQRVIRADPNDNYNWESLGDAYFSRGAHTSALRSYQRALKLCPNSLYSLIQLANIKLMLEQYADAKKDFEEILNELRYVPVLKGLAEACIALAKESTVKQFLGRANDYFQQAINNLSLAIVERNNMSCLWKLLGDVCYKVALMPDKYSYLNIPSKLVGSNDTEGVVLMKKTELSLLSTRCCCCALSLSPQSASLWHDLALCYLLQLHLASSVDHKTLASKCLAAGKRAVKLCPSAWLYWNLLGVICMSPYIRNYALAQHSYVMAIDKETNNAIVWCNLGTLYLYIGDLYKANEAYSQAQRADPTYVNSWIGQALIAEMMSRKEAIDLFRHSTQLGYHDEAALGYAHWVLTVLLDTNTEKDSLYTYIIENMHAVFVASDVMHWYLEHHPEDLYARNAYGLLLERQKLYRSAAEQFAVAVQTSVNEEKDMVCLNLGRVLIQLKKYTEAVTFCQAVRGKADYNSQCHLALSLFKAKRYEESYSTYETALHSCANTETEKAYALCAMAAIAYTFQGVHDAKTLLFQSIQIQPPVVTSFVAAASLGILHGDLNLTTLILNELKQYENDTDYAPHVANLRAYFYLIKNDVKSAVATLSKAIFKHPDDVRYWIRLLRILLEIDVQSFSKCAQKALFLRRNIVDVDIVHIACASSFNYFVETSMSDNTRSIQKLLFTYPGRIESWSTFVAAFLSRFANKNINCNAQWLLAFISVLQQSVQCTSSVAKWLDDSKRKLTQFIELR</sequence>
<dbReference type="EMBL" id="KQ434946">
    <property type="protein sequence ID" value="KZC12335.1"/>
    <property type="molecule type" value="Genomic_DNA"/>
</dbReference>
<dbReference type="InterPro" id="IPR003107">
    <property type="entry name" value="HAT"/>
</dbReference>
<evidence type="ECO:0000313" key="5">
    <source>
        <dbReference type="Proteomes" id="UP000076502"/>
    </source>
</evidence>
<dbReference type="OMA" id="CQWELDP"/>
<keyword evidence="1" id="KW-0677">Repeat</keyword>
<feature type="repeat" description="TPR" evidence="3">
    <location>
        <begin position="442"/>
        <end position="475"/>
    </location>
</feature>
<dbReference type="Pfam" id="PF13432">
    <property type="entry name" value="TPR_16"/>
    <property type="match status" value="1"/>
</dbReference>
<keyword evidence="2 3" id="KW-0802">TPR repeat</keyword>
<dbReference type="InterPro" id="IPR019734">
    <property type="entry name" value="TPR_rpt"/>
</dbReference>
<evidence type="ECO:0000256" key="2">
    <source>
        <dbReference type="ARBA" id="ARBA00022803"/>
    </source>
</evidence>
<keyword evidence="5" id="KW-1185">Reference proteome</keyword>
<reference evidence="4 5" key="1">
    <citation type="submission" date="2015-07" db="EMBL/GenBank/DDBJ databases">
        <title>The genome of Dufourea novaeangliae.</title>
        <authorList>
            <person name="Pan H."/>
            <person name="Kapheim K."/>
        </authorList>
    </citation>
    <scope>NUCLEOTIDE SEQUENCE [LARGE SCALE GENOMIC DNA]</scope>
    <source>
        <strain evidence="4">0120121106</strain>
        <tissue evidence="4">Whole body</tissue>
    </source>
</reference>
<dbReference type="InterPro" id="IPR039226">
    <property type="entry name" value="Ski3/TTC37"/>
</dbReference>
<dbReference type="Gene3D" id="1.25.40.10">
    <property type="entry name" value="Tetratricopeptide repeat domain"/>
    <property type="match status" value="6"/>
</dbReference>
<accession>A0A154PKG3</accession>
<dbReference type="PANTHER" id="PTHR15704">
    <property type="entry name" value="SUPERKILLER 3 PROTEIN-RELATED"/>
    <property type="match status" value="1"/>
</dbReference>
<dbReference type="PROSITE" id="PS50005">
    <property type="entry name" value="TPR"/>
    <property type="match status" value="4"/>
</dbReference>